<dbReference type="STRING" id="42354.SAMN05216333_109119"/>
<dbReference type="Proteomes" id="UP000198814">
    <property type="component" value="Unassembled WGS sequence"/>
</dbReference>
<accession>A0A1H8PLC7</accession>
<organism evidence="1 2">
    <name type="scientific">Nitrosomonas oligotropha</name>
    <dbReference type="NCBI Taxonomy" id="42354"/>
    <lineage>
        <taxon>Bacteria</taxon>
        <taxon>Pseudomonadati</taxon>
        <taxon>Pseudomonadota</taxon>
        <taxon>Betaproteobacteria</taxon>
        <taxon>Nitrosomonadales</taxon>
        <taxon>Nitrosomonadaceae</taxon>
        <taxon>Nitrosomonas</taxon>
    </lineage>
</organism>
<dbReference type="AlphaFoldDB" id="A0A1H8PLC7"/>
<keyword evidence="2" id="KW-1185">Reference proteome</keyword>
<dbReference type="EMBL" id="FODO01000009">
    <property type="protein sequence ID" value="SEO42343.1"/>
    <property type="molecule type" value="Genomic_DNA"/>
</dbReference>
<gene>
    <name evidence="1" type="ORF">SAMN05216333_109119</name>
</gene>
<name>A0A1H8PLC7_9PROT</name>
<evidence type="ECO:0000313" key="1">
    <source>
        <dbReference type="EMBL" id="SEO42343.1"/>
    </source>
</evidence>
<sequence>MPDARAIVADKIYDSELKQYRVVATRYSKLKRNFESTVAMACESCGYLYEISTDRSLVLIYEFIQEN</sequence>
<proteinExistence type="predicted"/>
<reference evidence="2" key="1">
    <citation type="submission" date="2016-10" db="EMBL/GenBank/DDBJ databases">
        <authorList>
            <person name="Varghese N."/>
            <person name="Submissions S."/>
        </authorList>
    </citation>
    <scope>NUCLEOTIDE SEQUENCE [LARGE SCALE GENOMIC DNA]</scope>
    <source>
        <strain evidence="2">Nm76</strain>
    </source>
</reference>
<protein>
    <submittedName>
        <fullName evidence="1">Uncharacterized protein</fullName>
    </submittedName>
</protein>
<evidence type="ECO:0000313" key="2">
    <source>
        <dbReference type="Proteomes" id="UP000198814"/>
    </source>
</evidence>